<dbReference type="GO" id="GO:0003677">
    <property type="term" value="F:DNA binding"/>
    <property type="evidence" value="ECO:0007669"/>
    <property type="project" value="InterPro"/>
</dbReference>
<dbReference type="Gene3D" id="1.10.260.40">
    <property type="entry name" value="lambda repressor-like DNA-binding domains"/>
    <property type="match status" value="1"/>
</dbReference>
<dbReference type="InterPro" id="IPR001387">
    <property type="entry name" value="Cro/C1-type_HTH"/>
</dbReference>
<dbReference type="AlphaFoldDB" id="A0A329VA71"/>
<sequence length="90" mass="10208">MTEERNVYCANLDVHIREVCLIPFERGWQAPSAGEFQAMLSKAGVSQSAFARRIGVSSRTIRRWVDGSKQVNYAAWCILCVDGGYSHIWR</sequence>
<name>A0A329VA71_9GAMM</name>
<dbReference type="Proteomes" id="UP000250870">
    <property type="component" value="Unassembled WGS sequence"/>
</dbReference>
<dbReference type="RefSeq" id="WP_113027204.1">
    <property type="nucleotide sequence ID" value="NZ_CAWNWQ010000065.1"/>
</dbReference>
<protein>
    <submittedName>
        <fullName evidence="1">Transcriptional regulator</fullName>
    </submittedName>
</protein>
<gene>
    <name evidence="1" type="ORF">CKY01_22290</name>
</gene>
<dbReference type="EMBL" id="NSCI01000065">
    <property type="protein sequence ID" value="RAW82220.1"/>
    <property type="molecule type" value="Genomic_DNA"/>
</dbReference>
<dbReference type="InterPro" id="IPR010982">
    <property type="entry name" value="Lambda_DNA-bd_dom_sf"/>
</dbReference>
<reference evidence="1 2" key="1">
    <citation type="journal article" date="2018" name="Int. J. Syst. Evol. Microbiol.">
        <title>Whole-genome-based revisit of Photorhabdus phylogeny: proposal for the elevation of most Photorhabdus subspecies to the species level and description of one novel species Photorhabdus bodei sp. nov., and one novel subspecies Photorhabdus laumondii subsp. clarkei subsp. nov.</title>
        <authorList>
            <person name="Machado R.A.R."/>
            <person name="Wuthrich D."/>
            <person name="Kuhnert P."/>
            <person name="Arce C.C.M."/>
            <person name="Thonen L."/>
            <person name="Ruiz C."/>
            <person name="Zhang X."/>
            <person name="Robert C.A.M."/>
            <person name="Karimi J."/>
            <person name="Kamali S."/>
            <person name="Ma J."/>
            <person name="Bruggmann R."/>
            <person name="Erb M."/>
        </authorList>
    </citation>
    <scope>NUCLEOTIDE SEQUENCE [LARGE SCALE GENOMIC DNA]</scope>
    <source>
        <strain evidence="1 2">BOJ-47</strain>
    </source>
</reference>
<dbReference type="SUPFAM" id="SSF47413">
    <property type="entry name" value="lambda repressor-like DNA-binding domains"/>
    <property type="match status" value="1"/>
</dbReference>
<organism evidence="1 2">
    <name type="scientific">Photorhabdus laumondii subsp. clarkei</name>
    <dbReference type="NCBI Taxonomy" id="2029685"/>
    <lineage>
        <taxon>Bacteria</taxon>
        <taxon>Pseudomonadati</taxon>
        <taxon>Pseudomonadota</taxon>
        <taxon>Gammaproteobacteria</taxon>
        <taxon>Enterobacterales</taxon>
        <taxon>Morganellaceae</taxon>
        <taxon>Photorhabdus</taxon>
    </lineage>
</organism>
<evidence type="ECO:0000313" key="1">
    <source>
        <dbReference type="EMBL" id="RAW82220.1"/>
    </source>
</evidence>
<accession>A0A329VA71</accession>
<dbReference type="CDD" id="cd00093">
    <property type="entry name" value="HTH_XRE"/>
    <property type="match status" value="1"/>
</dbReference>
<comment type="caution">
    <text evidence="1">The sequence shown here is derived from an EMBL/GenBank/DDBJ whole genome shotgun (WGS) entry which is preliminary data.</text>
</comment>
<evidence type="ECO:0000313" key="2">
    <source>
        <dbReference type="Proteomes" id="UP000250870"/>
    </source>
</evidence>
<proteinExistence type="predicted"/>